<proteinExistence type="predicted"/>
<name>A0A7J5NYX1_9BACE</name>
<organism evidence="1 2">
    <name type="scientific">Bacteroides xylanisolvens</name>
    <dbReference type="NCBI Taxonomy" id="371601"/>
    <lineage>
        <taxon>Bacteria</taxon>
        <taxon>Pseudomonadati</taxon>
        <taxon>Bacteroidota</taxon>
        <taxon>Bacteroidia</taxon>
        <taxon>Bacteroidales</taxon>
        <taxon>Bacteroidaceae</taxon>
        <taxon>Bacteroides</taxon>
    </lineage>
</organism>
<evidence type="ECO:0000313" key="1">
    <source>
        <dbReference type="EMBL" id="KAB6084445.1"/>
    </source>
</evidence>
<dbReference type="AlphaFoldDB" id="A0A7J5NYX1"/>
<reference evidence="1 2" key="1">
    <citation type="journal article" date="2019" name="Nat. Med.">
        <title>A library of human gut bacterial isolates paired with longitudinal multiomics data enables mechanistic microbiome research.</title>
        <authorList>
            <person name="Poyet M."/>
            <person name="Groussin M."/>
            <person name="Gibbons S.M."/>
            <person name="Avila-Pacheco J."/>
            <person name="Jiang X."/>
            <person name="Kearney S.M."/>
            <person name="Perrotta A.R."/>
            <person name="Berdy B."/>
            <person name="Zhao S."/>
            <person name="Lieberman T.D."/>
            <person name="Swanson P.K."/>
            <person name="Smith M."/>
            <person name="Roesemann S."/>
            <person name="Alexander J.E."/>
            <person name="Rich S.A."/>
            <person name="Livny J."/>
            <person name="Vlamakis H."/>
            <person name="Clish C."/>
            <person name="Bullock K."/>
            <person name="Deik A."/>
            <person name="Scott J."/>
            <person name="Pierce K.A."/>
            <person name="Xavier R.J."/>
            <person name="Alm E.J."/>
        </authorList>
    </citation>
    <scope>NUCLEOTIDE SEQUENCE [LARGE SCALE GENOMIC DNA]</scope>
    <source>
        <strain evidence="1 2">BIOML-A74</strain>
    </source>
</reference>
<comment type="caution">
    <text evidence="1">The sequence shown here is derived from an EMBL/GenBank/DDBJ whole genome shotgun (WGS) entry which is preliminary data.</text>
</comment>
<dbReference type="Pfam" id="PF10899">
    <property type="entry name" value="AbiGi"/>
    <property type="match status" value="1"/>
</dbReference>
<accession>A0A7J5NYX1</accession>
<sequence length="298" mass="34422">MALKLNNNRMGNCISSTSLFHFTKKSSILKKILKTGLKYSFSCEFKPENFGTRENADNLVLPIICFCDTPIIRVEQHIVKYGKYGIGFDKAKLREKLKDSLNPVFYVSSSLYADALSKCYLISEKIKEDGLNEIVYNPIISLGPNQFVEGENLQKLIGLFYSLFKPCDDNNFNCNYYDEREWRAILPNNIKDGASWNYRSSNLQVEDEQGNASTISRELVKYMNRITEGASQFYINFSPIEILNIVNHIILPNEEIMKSYIKFIRSSKELFGTVDITDEVKDQLISRLNTIERIRKDY</sequence>
<dbReference type="InterPro" id="IPR021223">
    <property type="entry name" value="AbiGi"/>
</dbReference>
<keyword evidence="2" id="KW-1185">Reference proteome</keyword>
<protein>
    <submittedName>
        <fullName evidence="1">Uncharacterized protein</fullName>
    </submittedName>
</protein>
<evidence type="ECO:0000313" key="2">
    <source>
        <dbReference type="Proteomes" id="UP000435059"/>
    </source>
</evidence>
<dbReference type="Proteomes" id="UP000435059">
    <property type="component" value="Unassembled WGS sequence"/>
</dbReference>
<dbReference type="EMBL" id="WDES01000035">
    <property type="protein sequence ID" value="KAB6084445.1"/>
    <property type="molecule type" value="Genomic_DNA"/>
</dbReference>
<dbReference type="RefSeq" id="WP_151923516.1">
    <property type="nucleotide sequence ID" value="NZ_JARFMM010000008.1"/>
</dbReference>
<gene>
    <name evidence="1" type="ORF">GA574_18225</name>
</gene>